<gene>
    <name evidence="3" type="ORF">GBAR_LOCUS3011</name>
</gene>
<feature type="region of interest" description="Disordered" evidence="1">
    <location>
        <begin position="50"/>
        <end position="112"/>
    </location>
</feature>
<keyword evidence="4" id="KW-1185">Reference proteome</keyword>
<organism evidence="3 4">
    <name type="scientific">Geodia barretti</name>
    <name type="common">Barrett's horny sponge</name>
    <dbReference type="NCBI Taxonomy" id="519541"/>
    <lineage>
        <taxon>Eukaryota</taxon>
        <taxon>Metazoa</taxon>
        <taxon>Porifera</taxon>
        <taxon>Demospongiae</taxon>
        <taxon>Heteroscleromorpha</taxon>
        <taxon>Tetractinellida</taxon>
        <taxon>Astrophorina</taxon>
        <taxon>Geodiidae</taxon>
        <taxon>Geodia</taxon>
    </lineage>
</organism>
<accession>A0AA35R2V1</accession>
<proteinExistence type="predicted"/>
<comment type="caution">
    <text evidence="3">The sequence shown here is derived from an EMBL/GenBank/DDBJ whole genome shotgun (WGS) entry which is preliminary data.</text>
</comment>
<reference evidence="3" key="1">
    <citation type="submission" date="2023-03" db="EMBL/GenBank/DDBJ databases">
        <authorList>
            <person name="Steffen K."/>
            <person name="Cardenas P."/>
        </authorList>
    </citation>
    <scope>NUCLEOTIDE SEQUENCE</scope>
</reference>
<protein>
    <submittedName>
        <fullName evidence="3">Uncharacterized protein</fullName>
    </submittedName>
</protein>
<feature type="chain" id="PRO_5041452369" evidence="2">
    <location>
        <begin position="20"/>
        <end position="126"/>
    </location>
</feature>
<dbReference type="AlphaFoldDB" id="A0AA35R2V1"/>
<feature type="compositionally biased region" description="Pro residues" evidence="1">
    <location>
        <begin position="81"/>
        <end position="100"/>
    </location>
</feature>
<sequence>MPLCCLTMVLLSLFCKVSSQLACVCGFADLATALLDFSTTGVLPVVIEEDEDTLRRPPTKPAPPIPPRGAVQDEDQDLPPEDIPPLAPEDIPPSPPPPLAPEDIPLSVPPPPLRAELASKLMHLSI</sequence>
<name>A0AA35R2V1_GEOBA</name>
<feature type="signal peptide" evidence="2">
    <location>
        <begin position="1"/>
        <end position="19"/>
    </location>
</feature>
<keyword evidence="2" id="KW-0732">Signal</keyword>
<evidence type="ECO:0000256" key="1">
    <source>
        <dbReference type="SAM" id="MobiDB-lite"/>
    </source>
</evidence>
<dbReference type="EMBL" id="CASHTH010000415">
    <property type="protein sequence ID" value="CAI8000705.1"/>
    <property type="molecule type" value="Genomic_DNA"/>
</dbReference>
<evidence type="ECO:0000313" key="3">
    <source>
        <dbReference type="EMBL" id="CAI8000705.1"/>
    </source>
</evidence>
<dbReference type="Proteomes" id="UP001174909">
    <property type="component" value="Unassembled WGS sequence"/>
</dbReference>
<evidence type="ECO:0000256" key="2">
    <source>
        <dbReference type="SAM" id="SignalP"/>
    </source>
</evidence>
<evidence type="ECO:0000313" key="4">
    <source>
        <dbReference type="Proteomes" id="UP001174909"/>
    </source>
</evidence>